<accession>A0ACC2UZ72</accession>
<sequence>MSAVDSKPREERDYKEFYPDLDQEAQLPFFETTRISDPIPAPRPHELNAPSFRVLPSEHHTGKFGRVLQLLGFDDHRPTQASRTNLRPFTIPKDVKIEDVINLKKRQVEYDHDEQDELWLEEKNHGKIAIISPELFEILITQLENDWDQLELAMSTVSGGEEKAELTLRNNTEKYGDDDGIVQGSVYDQRCAVNATG</sequence>
<protein>
    <submittedName>
        <fullName evidence="1">Uncharacterized protein</fullName>
    </submittedName>
</protein>
<comment type="caution">
    <text evidence="1">The sequence shown here is derived from an EMBL/GenBank/DDBJ whole genome shotgun (WGS) entry which is preliminary data.</text>
</comment>
<proteinExistence type="predicted"/>
<dbReference type="EMBL" id="JASBWR010000138">
    <property type="protein sequence ID" value="KAJ9092143.1"/>
    <property type="molecule type" value="Genomic_DNA"/>
</dbReference>
<gene>
    <name evidence="1" type="ORF">QFC19_008801</name>
</gene>
<evidence type="ECO:0000313" key="1">
    <source>
        <dbReference type="EMBL" id="KAJ9092143.1"/>
    </source>
</evidence>
<name>A0ACC2UZ72_9TREE</name>
<keyword evidence="2" id="KW-1185">Reference proteome</keyword>
<organism evidence="1 2">
    <name type="scientific">Naganishia cerealis</name>
    <dbReference type="NCBI Taxonomy" id="610337"/>
    <lineage>
        <taxon>Eukaryota</taxon>
        <taxon>Fungi</taxon>
        <taxon>Dikarya</taxon>
        <taxon>Basidiomycota</taxon>
        <taxon>Agaricomycotina</taxon>
        <taxon>Tremellomycetes</taxon>
        <taxon>Filobasidiales</taxon>
        <taxon>Filobasidiaceae</taxon>
        <taxon>Naganishia</taxon>
    </lineage>
</organism>
<evidence type="ECO:0000313" key="2">
    <source>
        <dbReference type="Proteomes" id="UP001241377"/>
    </source>
</evidence>
<reference evidence="1" key="1">
    <citation type="submission" date="2023-04" db="EMBL/GenBank/DDBJ databases">
        <title>Draft Genome sequencing of Naganishia species isolated from polar environments using Oxford Nanopore Technology.</title>
        <authorList>
            <person name="Leo P."/>
            <person name="Venkateswaran K."/>
        </authorList>
    </citation>
    <scope>NUCLEOTIDE SEQUENCE</scope>
    <source>
        <strain evidence="1">MNA-CCFEE 5261</strain>
    </source>
</reference>
<dbReference type="Proteomes" id="UP001241377">
    <property type="component" value="Unassembled WGS sequence"/>
</dbReference>